<evidence type="ECO:0000259" key="2">
    <source>
        <dbReference type="Pfam" id="PF00534"/>
    </source>
</evidence>
<feature type="domain" description="Glycosyl transferase family 1" evidence="2">
    <location>
        <begin position="216"/>
        <end position="373"/>
    </location>
</feature>
<dbReference type="Proteomes" id="UP001623661">
    <property type="component" value="Unassembled WGS sequence"/>
</dbReference>
<accession>A0ABW8TVW8</accession>
<dbReference type="InterPro" id="IPR001296">
    <property type="entry name" value="Glyco_trans_1"/>
</dbReference>
<keyword evidence="5" id="KW-1185">Reference proteome</keyword>
<dbReference type="PANTHER" id="PTHR12526:SF609">
    <property type="entry name" value="LIPOPOLYSACCHARIDE BIOSYNTHESIS PROTEIN"/>
    <property type="match status" value="1"/>
</dbReference>
<dbReference type="CDD" id="cd03794">
    <property type="entry name" value="GT4_WbuB-like"/>
    <property type="match status" value="1"/>
</dbReference>
<feature type="transmembrane region" description="Helical" evidence="1">
    <location>
        <begin position="103"/>
        <end position="121"/>
    </location>
</feature>
<dbReference type="InterPro" id="IPR028098">
    <property type="entry name" value="Glyco_trans_4-like_N"/>
</dbReference>
<keyword evidence="1" id="KW-1133">Transmembrane helix</keyword>
<dbReference type="Pfam" id="PF00534">
    <property type="entry name" value="Glycos_transf_1"/>
    <property type="match status" value="1"/>
</dbReference>
<dbReference type="EMBL" id="JBJHZY010000002">
    <property type="protein sequence ID" value="MFL0268898.1"/>
    <property type="molecule type" value="Genomic_DNA"/>
</dbReference>
<dbReference type="Pfam" id="PF13439">
    <property type="entry name" value="Glyco_transf_4"/>
    <property type="match status" value="1"/>
</dbReference>
<dbReference type="PANTHER" id="PTHR12526">
    <property type="entry name" value="GLYCOSYLTRANSFERASE"/>
    <property type="match status" value="1"/>
</dbReference>
<evidence type="ECO:0000313" key="4">
    <source>
        <dbReference type="EMBL" id="MFL0268898.1"/>
    </source>
</evidence>
<organism evidence="4 5">
    <name type="scientific">Candidatus Clostridium radicumherbarum</name>
    <dbReference type="NCBI Taxonomy" id="3381662"/>
    <lineage>
        <taxon>Bacteria</taxon>
        <taxon>Bacillati</taxon>
        <taxon>Bacillota</taxon>
        <taxon>Clostridia</taxon>
        <taxon>Eubacteriales</taxon>
        <taxon>Clostridiaceae</taxon>
        <taxon>Clostridium</taxon>
    </lineage>
</organism>
<keyword evidence="1" id="KW-0812">Transmembrane</keyword>
<sequence length="399" mass="45786">MKILVVCQYYFPEQFRINDICEQLVQNGHSVTVLTGLPNYPAGNIPDEYRWCRKRKENINGVEIFRCFEIGRRKGAVGMALNYMSYMLSASLRALFLKKDFDILFAYQLSPVTMVLPAVIMKKRSMKPLYLYCCDIWPESIKNIISDENNFVYRMVKKFSRYLYSKCDAITVTSKPFIKYFNQVHSIPINRISYIPQHAEDIYLKMDFAPSDDITDFVFMGNIGIAQDIKCILDATEKIKHIPKFKVHFVGDGSYLETSKSIVKNKGLENIVVFHGRHPLNEMPEFYKLADVCLLTLKADNMVGLTMPSKLQGYMAAGKAVIGAINGAAQDVINESKCGVCVNASDYKALAEAMKDFIDNSYKYKECGENGRRYFINHFTKEKYIIKLQNELNMLVEAR</sequence>
<evidence type="ECO:0000313" key="5">
    <source>
        <dbReference type="Proteomes" id="UP001623661"/>
    </source>
</evidence>
<gene>
    <name evidence="4" type="ORF">ACJDUH_12425</name>
</gene>
<feature type="transmembrane region" description="Helical" evidence="1">
    <location>
        <begin position="76"/>
        <end position="97"/>
    </location>
</feature>
<protein>
    <submittedName>
        <fullName evidence="4">Glycosyltransferase family 4 protein</fullName>
    </submittedName>
</protein>
<dbReference type="SUPFAM" id="SSF53756">
    <property type="entry name" value="UDP-Glycosyltransferase/glycogen phosphorylase"/>
    <property type="match status" value="1"/>
</dbReference>
<comment type="caution">
    <text evidence="4">The sequence shown here is derived from an EMBL/GenBank/DDBJ whole genome shotgun (WGS) entry which is preliminary data.</text>
</comment>
<evidence type="ECO:0000259" key="3">
    <source>
        <dbReference type="Pfam" id="PF13439"/>
    </source>
</evidence>
<reference evidence="4 5" key="1">
    <citation type="submission" date="2024-11" db="EMBL/GenBank/DDBJ databases">
        <authorList>
            <person name="Heng Y.C."/>
            <person name="Lim A.C.H."/>
            <person name="Lee J.K.Y."/>
            <person name="Kittelmann S."/>
        </authorList>
    </citation>
    <scope>NUCLEOTIDE SEQUENCE [LARGE SCALE GENOMIC DNA]</scope>
    <source>
        <strain evidence="4 5">WILCCON 0202</strain>
    </source>
</reference>
<proteinExistence type="predicted"/>
<keyword evidence="1" id="KW-0472">Membrane</keyword>
<evidence type="ECO:0000256" key="1">
    <source>
        <dbReference type="SAM" id="Phobius"/>
    </source>
</evidence>
<feature type="domain" description="Glycosyltransferase subfamily 4-like N-terminal" evidence="3">
    <location>
        <begin position="18"/>
        <end position="196"/>
    </location>
</feature>
<dbReference type="Gene3D" id="3.40.50.2000">
    <property type="entry name" value="Glycogen Phosphorylase B"/>
    <property type="match status" value="2"/>
</dbReference>
<dbReference type="RefSeq" id="WP_406765519.1">
    <property type="nucleotide sequence ID" value="NZ_JBJHZY010000002.1"/>
</dbReference>
<name>A0ABW8TVW8_9CLOT</name>